<comment type="caution">
    <text evidence="2">The sequence shown here is derived from an EMBL/GenBank/DDBJ whole genome shotgun (WGS) entry which is preliminary data.</text>
</comment>
<reference evidence="2" key="1">
    <citation type="submission" date="2020-08" db="EMBL/GenBank/DDBJ databases">
        <title>Multicomponent nature underlies the extraordinary mechanical properties of spider dragline silk.</title>
        <authorList>
            <person name="Kono N."/>
            <person name="Nakamura H."/>
            <person name="Mori M."/>
            <person name="Yoshida Y."/>
            <person name="Ohtoshi R."/>
            <person name="Malay A.D."/>
            <person name="Moran D.A.P."/>
            <person name="Tomita M."/>
            <person name="Numata K."/>
            <person name="Arakawa K."/>
        </authorList>
    </citation>
    <scope>NUCLEOTIDE SEQUENCE</scope>
</reference>
<dbReference type="AlphaFoldDB" id="A0A8X6KCP9"/>
<feature type="transmembrane region" description="Helical" evidence="1">
    <location>
        <begin position="146"/>
        <end position="164"/>
    </location>
</feature>
<protein>
    <submittedName>
        <fullName evidence="2">Uncharacterized protein</fullName>
    </submittedName>
</protein>
<evidence type="ECO:0000313" key="2">
    <source>
        <dbReference type="EMBL" id="GFS39893.1"/>
    </source>
</evidence>
<dbReference type="Proteomes" id="UP000887013">
    <property type="component" value="Unassembled WGS sequence"/>
</dbReference>
<dbReference type="EMBL" id="BMAW01043529">
    <property type="protein sequence ID" value="GFS39893.1"/>
    <property type="molecule type" value="Genomic_DNA"/>
</dbReference>
<keyword evidence="1" id="KW-0472">Membrane</keyword>
<keyword evidence="3" id="KW-1185">Reference proteome</keyword>
<keyword evidence="1" id="KW-1133">Transmembrane helix</keyword>
<proteinExistence type="predicted"/>
<organism evidence="2 3">
    <name type="scientific">Nephila pilipes</name>
    <name type="common">Giant wood spider</name>
    <name type="synonym">Nephila maculata</name>
    <dbReference type="NCBI Taxonomy" id="299642"/>
    <lineage>
        <taxon>Eukaryota</taxon>
        <taxon>Metazoa</taxon>
        <taxon>Ecdysozoa</taxon>
        <taxon>Arthropoda</taxon>
        <taxon>Chelicerata</taxon>
        <taxon>Arachnida</taxon>
        <taxon>Araneae</taxon>
        <taxon>Araneomorphae</taxon>
        <taxon>Entelegynae</taxon>
        <taxon>Araneoidea</taxon>
        <taxon>Nephilidae</taxon>
        <taxon>Nephila</taxon>
    </lineage>
</organism>
<sequence length="183" mass="20819">MLCRSPVWMAITCKTASNSTSYLRSYPPFYWETMRRMAEQLRMGIGSMKMNEVRRIGAYNLAGGGQGFHLDTKQPTLFTDLEVGTKPLQKSSQHLDISIRNGGYSMMFLGLLRVHCSLQTLTHLSPACRTNLDRAMNTMLPNKTQSYWHVAYTTLIALLWIGLVEKVLLPRHSIHSYVVFCAQ</sequence>
<evidence type="ECO:0000256" key="1">
    <source>
        <dbReference type="SAM" id="Phobius"/>
    </source>
</evidence>
<keyword evidence="1" id="KW-0812">Transmembrane</keyword>
<gene>
    <name evidence="2" type="ORF">NPIL_694551</name>
</gene>
<name>A0A8X6KCP9_NEPPI</name>
<accession>A0A8X6KCP9</accession>
<evidence type="ECO:0000313" key="3">
    <source>
        <dbReference type="Proteomes" id="UP000887013"/>
    </source>
</evidence>